<dbReference type="Gene3D" id="1.20.120.1750">
    <property type="match status" value="1"/>
</dbReference>
<dbReference type="InterPro" id="IPR051628">
    <property type="entry name" value="LUBAC_E3_Ligases"/>
</dbReference>
<feature type="domain" description="C3H1-type" evidence="10">
    <location>
        <begin position="41"/>
        <end position="68"/>
    </location>
</feature>
<name>A0A9P9HBZ2_FUSRE</name>
<evidence type="ECO:0000256" key="4">
    <source>
        <dbReference type="ARBA" id="ARBA00022737"/>
    </source>
</evidence>
<dbReference type="InterPro" id="IPR000571">
    <property type="entry name" value="Znf_CCCH"/>
</dbReference>
<dbReference type="GO" id="GO:0097039">
    <property type="term" value="P:protein linear polyubiquitination"/>
    <property type="evidence" value="ECO:0007669"/>
    <property type="project" value="TreeGrafter"/>
</dbReference>
<organism evidence="12 13">
    <name type="scientific">Fusarium redolens</name>
    <dbReference type="NCBI Taxonomy" id="48865"/>
    <lineage>
        <taxon>Eukaryota</taxon>
        <taxon>Fungi</taxon>
        <taxon>Dikarya</taxon>
        <taxon>Ascomycota</taxon>
        <taxon>Pezizomycotina</taxon>
        <taxon>Sordariomycetes</taxon>
        <taxon>Hypocreomycetidae</taxon>
        <taxon>Hypocreales</taxon>
        <taxon>Nectriaceae</taxon>
        <taxon>Fusarium</taxon>
        <taxon>Fusarium redolens species complex</taxon>
    </lineage>
</organism>
<proteinExistence type="predicted"/>
<feature type="domain" description="RING-type" evidence="9">
    <location>
        <begin position="505"/>
        <end position="551"/>
    </location>
</feature>
<keyword evidence="13" id="KW-1185">Reference proteome</keyword>
<evidence type="ECO:0000313" key="13">
    <source>
        <dbReference type="Proteomes" id="UP000720189"/>
    </source>
</evidence>
<dbReference type="InterPro" id="IPR013083">
    <property type="entry name" value="Znf_RING/FYVE/PHD"/>
</dbReference>
<dbReference type="Proteomes" id="UP000720189">
    <property type="component" value="Unassembled WGS sequence"/>
</dbReference>
<evidence type="ECO:0000256" key="7">
    <source>
        <dbReference type="ARBA" id="ARBA00022833"/>
    </source>
</evidence>
<protein>
    <recommendedName>
        <fullName evidence="14">Ariadne-2 protein</fullName>
    </recommendedName>
</protein>
<keyword evidence="2" id="KW-0808">Transferase</keyword>
<dbReference type="PROSITE" id="PS51873">
    <property type="entry name" value="TRIAD"/>
    <property type="match status" value="1"/>
</dbReference>
<evidence type="ECO:0000256" key="3">
    <source>
        <dbReference type="ARBA" id="ARBA00022723"/>
    </source>
</evidence>
<comment type="pathway">
    <text evidence="1">Protein modification; protein ubiquitination.</text>
</comment>
<evidence type="ECO:0000259" key="10">
    <source>
        <dbReference type="PROSITE" id="PS50103"/>
    </source>
</evidence>
<dbReference type="RefSeq" id="XP_046049951.1">
    <property type="nucleotide sequence ID" value="XM_046195543.1"/>
</dbReference>
<dbReference type="SUPFAM" id="SSF57850">
    <property type="entry name" value="RING/U-box"/>
    <property type="match status" value="3"/>
</dbReference>
<dbReference type="GeneID" id="70225497"/>
<dbReference type="EMBL" id="JAGMUX010000007">
    <property type="protein sequence ID" value="KAH7253704.1"/>
    <property type="molecule type" value="Genomic_DNA"/>
</dbReference>
<dbReference type="OrthoDB" id="1431934at2759"/>
<dbReference type="GO" id="GO:0008270">
    <property type="term" value="F:zinc ion binding"/>
    <property type="evidence" value="ECO:0007669"/>
    <property type="project" value="UniProtKB-KW"/>
</dbReference>
<keyword evidence="5 8" id="KW-0863">Zinc-finger</keyword>
<dbReference type="InterPro" id="IPR001841">
    <property type="entry name" value="Znf_RING"/>
</dbReference>
<dbReference type="GO" id="GO:0000151">
    <property type="term" value="C:ubiquitin ligase complex"/>
    <property type="evidence" value="ECO:0007669"/>
    <property type="project" value="TreeGrafter"/>
</dbReference>
<dbReference type="InterPro" id="IPR002867">
    <property type="entry name" value="IBR_dom"/>
</dbReference>
<dbReference type="Gene3D" id="4.10.1000.10">
    <property type="entry name" value="Zinc finger, CCCH-type"/>
    <property type="match status" value="1"/>
</dbReference>
<accession>A0A9P9HBZ2</accession>
<dbReference type="GO" id="GO:0004842">
    <property type="term" value="F:ubiquitin-protein transferase activity"/>
    <property type="evidence" value="ECO:0007669"/>
    <property type="project" value="TreeGrafter"/>
</dbReference>
<evidence type="ECO:0000256" key="2">
    <source>
        <dbReference type="ARBA" id="ARBA00022679"/>
    </source>
</evidence>
<feature type="domain" description="RING-type" evidence="11">
    <location>
        <begin position="501"/>
        <end position="701"/>
    </location>
</feature>
<evidence type="ECO:0000256" key="5">
    <source>
        <dbReference type="ARBA" id="ARBA00022771"/>
    </source>
</evidence>
<evidence type="ECO:0000259" key="9">
    <source>
        <dbReference type="PROSITE" id="PS50089"/>
    </source>
</evidence>
<dbReference type="GO" id="GO:0043130">
    <property type="term" value="F:ubiquitin binding"/>
    <property type="evidence" value="ECO:0007669"/>
    <property type="project" value="TreeGrafter"/>
</dbReference>
<keyword evidence="4" id="KW-0677">Repeat</keyword>
<gene>
    <name evidence="12" type="ORF">BKA55DRAFT_593375</name>
</gene>
<dbReference type="Gene3D" id="3.30.40.10">
    <property type="entry name" value="Zinc/RING finger domain, C3HC4 (zinc finger)"/>
    <property type="match status" value="1"/>
</dbReference>
<dbReference type="PANTHER" id="PTHR22770">
    <property type="entry name" value="UBIQUITIN CONJUGATING ENZYME 7 INTERACTING PROTEIN-RELATED"/>
    <property type="match status" value="1"/>
</dbReference>
<dbReference type="Pfam" id="PF22191">
    <property type="entry name" value="IBR_1"/>
    <property type="match status" value="1"/>
</dbReference>
<sequence length="701" mass="79047">MGNIFERPTDPGDDDLPFLVEQLRLQNHEVHRRVNARRERQQREPSCRFFAKVYCKRGVTCRFTHDKPNTEWSEEPKHDSHTEKWTRELGGAWVEFGDGAAVTIVSLLSDFFAIQMRYLPLGSSARSVQKLLADVGITLVKNRNGMAIIKVKDPEFAKSACWKLRTCIRAPDLEVNQISAPLLDGSSFGFVDSKNVRCSWHRPTRNVTLHFIFPAKAFESYYKFRNQELKIGGLPVIAQIPAAMDAAQKDGPWKMDLEGLVASVTSEGITDMFSPSEALYYVEMGHPSYETDLDIDLIMIKSLLYDVGALERWDVFGSPTARRVKAQARFIEESEALNAVSQLNGTYLPFNPSGKLYLQHVHLVKFRVSTRVYCVVQDSIESLRKDWERQFVNYSSLLEHGCYRVLKLESQDRGPFTQAKEALEHIINGRTMTFNGKNIWSPDFRADREAYKSFRRLKGISKLLSFATSNPPSFEFSARRTEIQPCSTGHNAEHPRTTNAAEGDCAVCLCEADQALTLSCGHVYCTICFVNMCLVEASMFGDFSIKCVADKGNCKKAIPLLEIQNLLLSEIFENLRYCPTPECAQVYRIAQSETSIPPIFTCAKCMTATCTSCHVSHPRKTCAQYKGNASGGMAELLKAKEELGFKDCPKCNTHIQKDEGCFHVNCSACGTDICWLCLETFRDGEECYRHMGRIHGGIGDE</sequence>
<feature type="zinc finger region" description="C3H1-type" evidence="8">
    <location>
        <begin position="41"/>
        <end position="68"/>
    </location>
</feature>
<dbReference type="PROSITE" id="PS50103">
    <property type="entry name" value="ZF_C3H1"/>
    <property type="match status" value="1"/>
</dbReference>
<evidence type="ECO:0000259" key="11">
    <source>
        <dbReference type="PROSITE" id="PS51873"/>
    </source>
</evidence>
<dbReference type="GO" id="GO:0043161">
    <property type="term" value="P:proteasome-mediated ubiquitin-dependent protein catabolic process"/>
    <property type="evidence" value="ECO:0007669"/>
    <property type="project" value="TreeGrafter"/>
</dbReference>
<dbReference type="InterPro" id="IPR044066">
    <property type="entry name" value="TRIAD_supradom"/>
</dbReference>
<dbReference type="CDD" id="cd20335">
    <property type="entry name" value="BRcat_RBR"/>
    <property type="match status" value="1"/>
</dbReference>
<keyword evidence="3 8" id="KW-0479">Metal-binding</keyword>
<dbReference type="PANTHER" id="PTHR22770:SF13">
    <property type="entry name" value="RING-TYPE DOMAIN-CONTAINING PROTEIN"/>
    <property type="match status" value="1"/>
</dbReference>
<dbReference type="AlphaFoldDB" id="A0A9P9HBZ2"/>
<evidence type="ECO:0000256" key="1">
    <source>
        <dbReference type="ARBA" id="ARBA00004906"/>
    </source>
</evidence>
<comment type="caution">
    <text evidence="12">The sequence shown here is derived from an EMBL/GenBank/DDBJ whole genome shotgun (WGS) entry which is preliminary data.</text>
</comment>
<reference evidence="12" key="1">
    <citation type="journal article" date="2021" name="Nat. Commun.">
        <title>Genetic determinants of endophytism in the Arabidopsis root mycobiome.</title>
        <authorList>
            <person name="Mesny F."/>
            <person name="Miyauchi S."/>
            <person name="Thiergart T."/>
            <person name="Pickel B."/>
            <person name="Atanasova L."/>
            <person name="Karlsson M."/>
            <person name="Huettel B."/>
            <person name="Barry K.W."/>
            <person name="Haridas S."/>
            <person name="Chen C."/>
            <person name="Bauer D."/>
            <person name="Andreopoulos W."/>
            <person name="Pangilinan J."/>
            <person name="LaButti K."/>
            <person name="Riley R."/>
            <person name="Lipzen A."/>
            <person name="Clum A."/>
            <person name="Drula E."/>
            <person name="Henrissat B."/>
            <person name="Kohler A."/>
            <person name="Grigoriev I.V."/>
            <person name="Martin F.M."/>
            <person name="Hacquard S."/>
        </authorList>
    </citation>
    <scope>NUCLEOTIDE SEQUENCE</scope>
    <source>
        <strain evidence="12">MPI-CAGE-AT-0023</strain>
    </source>
</reference>
<keyword evidence="6" id="KW-0833">Ubl conjugation pathway</keyword>
<dbReference type="PROSITE" id="PS50089">
    <property type="entry name" value="ZF_RING_2"/>
    <property type="match status" value="1"/>
</dbReference>
<keyword evidence="7 8" id="KW-0862">Zinc</keyword>
<evidence type="ECO:0000256" key="8">
    <source>
        <dbReference type="PROSITE-ProRule" id="PRU00723"/>
    </source>
</evidence>
<evidence type="ECO:0008006" key="14">
    <source>
        <dbReference type="Google" id="ProtNLM"/>
    </source>
</evidence>
<evidence type="ECO:0000256" key="6">
    <source>
        <dbReference type="ARBA" id="ARBA00022786"/>
    </source>
</evidence>
<dbReference type="Pfam" id="PF01485">
    <property type="entry name" value="IBR"/>
    <property type="match status" value="1"/>
</dbReference>
<evidence type="ECO:0000313" key="12">
    <source>
        <dbReference type="EMBL" id="KAH7253704.1"/>
    </source>
</evidence>